<feature type="binding site" evidence="9">
    <location>
        <position position="53"/>
    </location>
    <ligand>
        <name>Mg(2+)</name>
        <dbReference type="ChEBI" id="CHEBI:18420"/>
    </ligand>
</feature>
<dbReference type="CDD" id="cd00593">
    <property type="entry name" value="RIBOc"/>
    <property type="match status" value="1"/>
</dbReference>
<dbReference type="AlphaFoldDB" id="A0A0G0PM40"/>
<dbReference type="PROSITE" id="PS00517">
    <property type="entry name" value="RNASE_3_1"/>
    <property type="match status" value="1"/>
</dbReference>
<dbReference type="InterPro" id="IPR036389">
    <property type="entry name" value="RNase_III_sf"/>
</dbReference>
<dbReference type="Proteomes" id="UP000033934">
    <property type="component" value="Unassembled WGS sequence"/>
</dbReference>
<dbReference type="InterPro" id="IPR000999">
    <property type="entry name" value="RNase_III_dom"/>
</dbReference>
<evidence type="ECO:0000256" key="5">
    <source>
        <dbReference type="ARBA" id="ARBA00022722"/>
    </source>
</evidence>
<comment type="similarity">
    <text evidence="2">Belongs to the ribonuclease III family.</text>
</comment>
<sequence>MISKNEQLEQLKALEDTIGIDFKNKDLIRQVFVHRSYLNENRNFDLGHNERLEFLGDAVLELVVTEYLFKNYPNPEGELTNWRAALVRGERISEVGEVLHFEDFLLLSNGEQKNSGKAKKIILANTFEALVGAIYLDKGYKVSKEFITKYLLIYFEEILANELYIDPKSRLQELTQEKVGMTPEYEVHKEWGPDHAKHFLVGVYVNKKLIAEGEGASKQQAQTEAAKKAVELNNLEKLAN</sequence>
<evidence type="ECO:0000259" key="11">
    <source>
        <dbReference type="PROSITE" id="PS50142"/>
    </source>
</evidence>
<dbReference type="GO" id="GO:0006397">
    <property type="term" value="P:mRNA processing"/>
    <property type="evidence" value="ECO:0007669"/>
    <property type="project" value="UniProtKB-UniRule"/>
</dbReference>
<keyword evidence="5 9" id="KW-0540">Nuclease</keyword>
<evidence type="ECO:0000313" key="13">
    <source>
        <dbReference type="Proteomes" id="UP000033934"/>
    </source>
</evidence>
<dbReference type="GO" id="GO:0003725">
    <property type="term" value="F:double-stranded RNA binding"/>
    <property type="evidence" value="ECO:0007669"/>
    <property type="project" value="TreeGrafter"/>
</dbReference>
<feature type="binding site" evidence="9">
    <location>
        <position position="125"/>
    </location>
    <ligand>
        <name>Mg(2+)</name>
        <dbReference type="ChEBI" id="CHEBI:18420"/>
    </ligand>
</feature>
<evidence type="ECO:0000256" key="1">
    <source>
        <dbReference type="ARBA" id="ARBA00000109"/>
    </source>
</evidence>
<dbReference type="Pfam" id="PF14622">
    <property type="entry name" value="Ribonucleas_3_3"/>
    <property type="match status" value="1"/>
</dbReference>
<keyword evidence="8 9" id="KW-0694">RNA-binding</keyword>
<dbReference type="InterPro" id="IPR014720">
    <property type="entry name" value="dsRBD_dom"/>
</dbReference>
<protein>
    <recommendedName>
        <fullName evidence="9">Ribonuclease 3</fullName>
        <ecNumber evidence="9">3.1.26.3</ecNumber>
    </recommendedName>
    <alternativeName>
        <fullName evidence="9">Ribonuclease III</fullName>
        <shortName evidence="9">RNase III</shortName>
    </alternativeName>
</protein>
<evidence type="ECO:0000256" key="2">
    <source>
        <dbReference type="ARBA" id="ARBA00010183"/>
    </source>
</evidence>
<feature type="domain" description="DRBM" evidence="10">
    <location>
        <begin position="166"/>
        <end position="235"/>
    </location>
</feature>
<keyword evidence="9" id="KW-0699">rRNA-binding</keyword>
<feature type="binding site" evidence="9">
    <location>
        <position position="128"/>
    </location>
    <ligand>
        <name>Mg(2+)</name>
        <dbReference type="ChEBI" id="CHEBI:18420"/>
    </ligand>
</feature>
<dbReference type="PANTHER" id="PTHR11207">
    <property type="entry name" value="RIBONUCLEASE III"/>
    <property type="match status" value="1"/>
</dbReference>
<gene>
    <name evidence="9" type="primary">rnc</name>
    <name evidence="12" type="ORF">UT11_C0007G0023</name>
</gene>
<reference evidence="12 13" key="1">
    <citation type="journal article" date="2015" name="Nature">
        <title>rRNA introns, odd ribosomes, and small enigmatic genomes across a large radiation of phyla.</title>
        <authorList>
            <person name="Brown C.T."/>
            <person name="Hug L.A."/>
            <person name="Thomas B.C."/>
            <person name="Sharon I."/>
            <person name="Castelle C.J."/>
            <person name="Singh A."/>
            <person name="Wilkins M.J."/>
            <person name="Williams K.H."/>
            <person name="Banfield J.F."/>
        </authorList>
    </citation>
    <scope>NUCLEOTIDE SEQUENCE [LARGE SCALE GENOMIC DNA]</scope>
</reference>
<dbReference type="GO" id="GO:0008033">
    <property type="term" value="P:tRNA processing"/>
    <property type="evidence" value="ECO:0007669"/>
    <property type="project" value="UniProtKB-KW"/>
</dbReference>
<dbReference type="EC" id="3.1.26.3" evidence="9"/>
<comment type="catalytic activity">
    <reaction evidence="1 9">
        <text>Endonucleolytic cleavage to 5'-phosphomonoester.</text>
        <dbReference type="EC" id="3.1.26.3"/>
    </reaction>
</comment>
<feature type="domain" description="RNase III" evidence="11">
    <location>
        <begin position="11"/>
        <end position="139"/>
    </location>
</feature>
<dbReference type="GO" id="GO:0006364">
    <property type="term" value="P:rRNA processing"/>
    <property type="evidence" value="ECO:0007669"/>
    <property type="project" value="UniProtKB-UniRule"/>
</dbReference>
<proteinExistence type="inferred from homology"/>
<keyword evidence="4 9" id="KW-0507">mRNA processing</keyword>
<dbReference type="HAMAP" id="MF_00104">
    <property type="entry name" value="RNase_III"/>
    <property type="match status" value="1"/>
</dbReference>
<comment type="function">
    <text evidence="9">Digests double-stranded RNA. Involved in the processing of primary rRNA transcript to yield the immediate precursors to the large and small rRNAs (23S and 16S). Processes some mRNAs, and tRNAs when they are encoded in the rRNA operon. Processes pre-crRNA and tracrRNA of type II CRISPR loci if present in the organism.</text>
</comment>
<dbReference type="FunFam" id="3.30.160.20:FF:000007">
    <property type="entry name" value="Double-stranded RNA-binding protein Staufen homolog 1"/>
    <property type="match status" value="1"/>
</dbReference>
<dbReference type="Gene3D" id="3.30.160.20">
    <property type="match status" value="1"/>
</dbReference>
<accession>A0A0G0PM40</accession>
<dbReference type="PANTHER" id="PTHR11207:SF0">
    <property type="entry name" value="RIBONUCLEASE 3"/>
    <property type="match status" value="1"/>
</dbReference>
<feature type="active site" evidence="9">
    <location>
        <position position="128"/>
    </location>
</feature>
<name>A0A0G0PM40_9BACT</name>
<comment type="subcellular location">
    <subcellularLocation>
        <location evidence="9">Cytoplasm</location>
    </subcellularLocation>
</comment>
<dbReference type="PROSITE" id="PS50142">
    <property type="entry name" value="RNASE_3_2"/>
    <property type="match status" value="1"/>
</dbReference>
<dbReference type="PROSITE" id="PS50137">
    <property type="entry name" value="DS_RBD"/>
    <property type="match status" value="1"/>
</dbReference>
<dbReference type="SUPFAM" id="SSF69065">
    <property type="entry name" value="RNase III domain-like"/>
    <property type="match status" value="1"/>
</dbReference>
<dbReference type="GO" id="GO:0005737">
    <property type="term" value="C:cytoplasm"/>
    <property type="evidence" value="ECO:0007669"/>
    <property type="project" value="UniProtKB-SubCell"/>
</dbReference>
<dbReference type="GO" id="GO:0046872">
    <property type="term" value="F:metal ion binding"/>
    <property type="evidence" value="ECO:0007669"/>
    <property type="project" value="UniProtKB-KW"/>
</dbReference>
<dbReference type="SMART" id="SM00535">
    <property type="entry name" value="RIBOc"/>
    <property type="match status" value="1"/>
</dbReference>
<evidence type="ECO:0000256" key="7">
    <source>
        <dbReference type="ARBA" id="ARBA00022801"/>
    </source>
</evidence>
<dbReference type="InterPro" id="IPR011907">
    <property type="entry name" value="RNase_III"/>
</dbReference>
<dbReference type="CDD" id="cd10845">
    <property type="entry name" value="DSRM_RNAse_III_family"/>
    <property type="match status" value="1"/>
</dbReference>
<evidence type="ECO:0000256" key="8">
    <source>
        <dbReference type="ARBA" id="ARBA00022884"/>
    </source>
</evidence>
<dbReference type="PATRIC" id="fig|1618334.3.peg.142"/>
<keyword evidence="7 9" id="KW-0378">Hydrolase</keyword>
<evidence type="ECO:0000256" key="9">
    <source>
        <dbReference type="HAMAP-Rule" id="MF_00104"/>
    </source>
</evidence>
<comment type="subunit">
    <text evidence="9">Homodimer.</text>
</comment>
<dbReference type="SUPFAM" id="SSF54768">
    <property type="entry name" value="dsRNA-binding domain-like"/>
    <property type="match status" value="1"/>
</dbReference>
<organism evidence="12 13">
    <name type="scientific">Berkelbacteria bacterium GW2011_GWA2_38_9</name>
    <dbReference type="NCBI Taxonomy" id="1618334"/>
    <lineage>
        <taxon>Bacteria</taxon>
        <taxon>Candidatus Berkelbacteria</taxon>
    </lineage>
</organism>
<evidence type="ECO:0000256" key="4">
    <source>
        <dbReference type="ARBA" id="ARBA00022664"/>
    </source>
</evidence>
<comment type="cofactor">
    <cofactor evidence="9">
        <name>Mg(2+)</name>
        <dbReference type="ChEBI" id="CHEBI:18420"/>
    </cofactor>
</comment>
<comment type="caution">
    <text evidence="12">The sequence shown here is derived from an EMBL/GenBank/DDBJ whole genome shotgun (WGS) entry which is preliminary data.</text>
</comment>
<evidence type="ECO:0000256" key="6">
    <source>
        <dbReference type="ARBA" id="ARBA00022759"/>
    </source>
</evidence>
<dbReference type="Gene3D" id="1.10.1520.10">
    <property type="entry name" value="Ribonuclease III domain"/>
    <property type="match status" value="1"/>
</dbReference>
<evidence type="ECO:0000259" key="10">
    <source>
        <dbReference type="PROSITE" id="PS50137"/>
    </source>
</evidence>
<keyword evidence="9" id="KW-0460">Magnesium</keyword>
<dbReference type="GO" id="GO:0004525">
    <property type="term" value="F:ribonuclease III activity"/>
    <property type="evidence" value="ECO:0007669"/>
    <property type="project" value="UniProtKB-UniRule"/>
</dbReference>
<dbReference type="EMBL" id="LBVO01000007">
    <property type="protein sequence ID" value="KKQ90381.1"/>
    <property type="molecule type" value="Genomic_DNA"/>
</dbReference>
<keyword evidence="6 9" id="KW-0255">Endonuclease</keyword>
<dbReference type="Pfam" id="PF00035">
    <property type="entry name" value="dsrm"/>
    <property type="match status" value="1"/>
</dbReference>
<dbReference type="FunFam" id="1.10.1520.10:FF:000001">
    <property type="entry name" value="Ribonuclease 3"/>
    <property type="match status" value="1"/>
</dbReference>
<keyword evidence="3 9" id="KW-0698">rRNA processing</keyword>
<dbReference type="SMART" id="SM00358">
    <property type="entry name" value="DSRM"/>
    <property type="match status" value="1"/>
</dbReference>
<dbReference type="NCBIfam" id="TIGR02191">
    <property type="entry name" value="RNaseIII"/>
    <property type="match status" value="1"/>
</dbReference>
<dbReference type="GO" id="GO:0010468">
    <property type="term" value="P:regulation of gene expression"/>
    <property type="evidence" value="ECO:0007669"/>
    <property type="project" value="TreeGrafter"/>
</dbReference>
<keyword evidence="9" id="KW-0479">Metal-binding</keyword>
<feature type="active site" evidence="9">
    <location>
        <position position="57"/>
    </location>
</feature>
<evidence type="ECO:0000313" key="12">
    <source>
        <dbReference type="EMBL" id="KKQ90381.1"/>
    </source>
</evidence>
<evidence type="ECO:0000256" key="3">
    <source>
        <dbReference type="ARBA" id="ARBA00022552"/>
    </source>
</evidence>
<keyword evidence="9" id="KW-0819">tRNA processing</keyword>
<dbReference type="GO" id="GO:0019843">
    <property type="term" value="F:rRNA binding"/>
    <property type="evidence" value="ECO:0007669"/>
    <property type="project" value="UniProtKB-KW"/>
</dbReference>
<keyword evidence="9" id="KW-0963">Cytoplasm</keyword>